<dbReference type="Pfam" id="PF00173">
    <property type="entry name" value="Cyt-b5"/>
    <property type="match status" value="1"/>
</dbReference>
<accession>A0A6I3SDN4</accession>
<dbReference type="EMBL" id="WNKU01000002">
    <property type="protein sequence ID" value="MTV47885.1"/>
    <property type="molecule type" value="Genomic_DNA"/>
</dbReference>
<gene>
    <name evidence="2" type="ORF">GJ688_02660</name>
</gene>
<dbReference type="SUPFAM" id="SSF55856">
    <property type="entry name" value="Cytochrome b5-like heme/steroid binding domain"/>
    <property type="match status" value="1"/>
</dbReference>
<dbReference type="AlphaFoldDB" id="A0A6I3SDN4"/>
<dbReference type="Gene3D" id="3.10.120.10">
    <property type="entry name" value="Cytochrome b5-like heme/steroid binding domain"/>
    <property type="match status" value="1"/>
</dbReference>
<dbReference type="Proteomes" id="UP000430670">
    <property type="component" value="Unassembled WGS sequence"/>
</dbReference>
<sequence>MTYEPCPFRRRSFQQYIQRVSYKLPTLFNEAFSNQVQECNTSRSTKATQVVIPRQELSKYNGKNGFSAYVAINGIVYDVTNNPSWINASHFGLLAGKDLTQEYNSCHTGQSLLGRLSIVGKIE</sequence>
<reference evidence="2 3" key="1">
    <citation type="submission" date="2019-11" db="EMBL/GenBank/DDBJ databases">
        <title>Whole-genome sequence of a the green, strictly anaerobic photosynthetic bacterium Heliobacillus mobilis DSM 6151.</title>
        <authorList>
            <person name="Kyndt J.A."/>
            <person name="Meyer T.E."/>
        </authorList>
    </citation>
    <scope>NUCLEOTIDE SEQUENCE [LARGE SCALE GENOMIC DNA]</scope>
    <source>
        <strain evidence="2 3">DSM 6151</strain>
    </source>
</reference>
<evidence type="ECO:0000313" key="3">
    <source>
        <dbReference type="Proteomes" id="UP000430670"/>
    </source>
</evidence>
<dbReference type="SMART" id="SM01117">
    <property type="entry name" value="Cyt-b5"/>
    <property type="match status" value="1"/>
</dbReference>
<dbReference type="OrthoDB" id="9785263at2"/>
<name>A0A6I3SDN4_HELMO</name>
<protein>
    <submittedName>
        <fullName evidence="2">Cytochrome B5</fullName>
    </submittedName>
</protein>
<dbReference type="InterPro" id="IPR001199">
    <property type="entry name" value="Cyt_B5-like_heme/steroid-bd"/>
</dbReference>
<comment type="caution">
    <text evidence="2">The sequence shown here is derived from an EMBL/GenBank/DDBJ whole genome shotgun (WGS) entry which is preliminary data.</text>
</comment>
<evidence type="ECO:0000259" key="1">
    <source>
        <dbReference type="SMART" id="SM01117"/>
    </source>
</evidence>
<feature type="domain" description="Cytochrome b5 heme-binding" evidence="1">
    <location>
        <begin position="52"/>
        <end position="123"/>
    </location>
</feature>
<dbReference type="InterPro" id="IPR036400">
    <property type="entry name" value="Cyt_B5-like_heme/steroid_sf"/>
</dbReference>
<proteinExistence type="predicted"/>
<organism evidence="2 3">
    <name type="scientific">Heliobacterium mobile</name>
    <name type="common">Heliobacillus mobilis</name>
    <dbReference type="NCBI Taxonomy" id="28064"/>
    <lineage>
        <taxon>Bacteria</taxon>
        <taxon>Bacillati</taxon>
        <taxon>Bacillota</taxon>
        <taxon>Clostridia</taxon>
        <taxon>Eubacteriales</taxon>
        <taxon>Heliobacteriaceae</taxon>
        <taxon>Heliobacterium</taxon>
    </lineage>
</organism>
<evidence type="ECO:0000313" key="2">
    <source>
        <dbReference type="EMBL" id="MTV47885.1"/>
    </source>
</evidence>
<keyword evidence="3" id="KW-1185">Reference proteome</keyword>